<evidence type="ECO:0000256" key="12">
    <source>
        <dbReference type="PROSITE-ProRule" id="PRU01360"/>
    </source>
</evidence>
<evidence type="ECO:0000256" key="5">
    <source>
        <dbReference type="ARBA" id="ARBA00022692"/>
    </source>
</evidence>
<evidence type="ECO:0000256" key="9">
    <source>
        <dbReference type="ARBA" id="ARBA00023077"/>
    </source>
</evidence>
<organism evidence="18 19">
    <name type="scientific">Nguyenibacter vanlangensis</name>
    <dbReference type="NCBI Taxonomy" id="1216886"/>
    <lineage>
        <taxon>Bacteria</taxon>
        <taxon>Pseudomonadati</taxon>
        <taxon>Pseudomonadota</taxon>
        <taxon>Alphaproteobacteria</taxon>
        <taxon>Acetobacterales</taxon>
        <taxon>Acetobacteraceae</taxon>
        <taxon>Nguyenibacter</taxon>
    </lineage>
</organism>
<evidence type="ECO:0000256" key="6">
    <source>
        <dbReference type="ARBA" id="ARBA00022729"/>
    </source>
</evidence>
<dbReference type="InterPro" id="IPR037066">
    <property type="entry name" value="Plug_dom_sf"/>
</dbReference>
<name>A0ABZ3D7U3_9PROT</name>
<dbReference type="InterPro" id="IPR012910">
    <property type="entry name" value="Plug_dom"/>
</dbReference>
<keyword evidence="19" id="KW-1185">Reference proteome</keyword>
<dbReference type="Gene3D" id="2.170.130.10">
    <property type="entry name" value="TonB-dependent receptor, plug domain"/>
    <property type="match status" value="1"/>
</dbReference>
<evidence type="ECO:0000313" key="19">
    <source>
        <dbReference type="Proteomes" id="UP001449795"/>
    </source>
</evidence>
<keyword evidence="5 12" id="KW-0812">Transmembrane</keyword>
<evidence type="ECO:0000259" key="17">
    <source>
        <dbReference type="Pfam" id="PF07715"/>
    </source>
</evidence>
<comment type="similarity">
    <text evidence="12 13">Belongs to the TonB-dependent receptor family.</text>
</comment>
<protein>
    <submittedName>
        <fullName evidence="18">TonB-dependent receptor</fullName>
    </submittedName>
</protein>
<dbReference type="Pfam" id="PF00593">
    <property type="entry name" value="TonB_dep_Rec_b-barrel"/>
    <property type="match status" value="1"/>
</dbReference>
<keyword evidence="7" id="KW-0408">Iron</keyword>
<feature type="region of interest" description="Disordered" evidence="14">
    <location>
        <begin position="60"/>
        <end position="79"/>
    </location>
</feature>
<keyword evidence="4" id="KW-0410">Iron transport</keyword>
<evidence type="ECO:0000256" key="7">
    <source>
        <dbReference type="ARBA" id="ARBA00023004"/>
    </source>
</evidence>
<evidence type="ECO:0000256" key="4">
    <source>
        <dbReference type="ARBA" id="ARBA00022496"/>
    </source>
</evidence>
<evidence type="ECO:0000256" key="1">
    <source>
        <dbReference type="ARBA" id="ARBA00004571"/>
    </source>
</evidence>
<feature type="signal peptide" evidence="15">
    <location>
        <begin position="1"/>
        <end position="42"/>
    </location>
</feature>
<proteinExistence type="inferred from homology"/>
<evidence type="ECO:0000256" key="10">
    <source>
        <dbReference type="ARBA" id="ARBA00023136"/>
    </source>
</evidence>
<dbReference type="InterPro" id="IPR000531">
    <property type="entry name" value="Beta-barrel_TonB"/>
</dbReference>
<keyword evidence="10 12" id="KW-0472">Membrane</keyword>
<evidence type="ECO:0000313" key="18">
    <source>
        <dbReference type="EMBL" id="XAE43849.1"/>
    </source>
</evidence>
<evidence type="ECO:0000256" key="14">
    <source>
        <dbReference type="SAM" id="MobiDB-lite"/>
    </source>
</evidence>
<gene>
    <name evidence="18" type="ORF">AAC691_05290</name>
</gene>
<feature type="domain" description="TonB-dependent receptor plug" evidence="17">
    <location>
        <begin position="106"/>
        <end position="212"/>
    </location>
</feature>
<evidence type="ECO:0000259" key="16">
    <source>
        <dbReference type="Pfam" id="PF00593"/>
    </source>
</evidence>
<evidence type="ECO:0000256" key="15">
    <source>
        <dbReference type="SAM" id="SignalP"/>
    </source>
</evidence>
<keyword evidence="8" id="KW-0406">Ion transport</keyword>
<dbReference type="Pfam" id="PF07715">
    <property type="entry name" value="Plug"/>
    <property type="match status" value="1"/>
</dbReference>
<evidence type="ECO:0000256" key="2">
    <source>
        <dbReference type="ARBA" id="ARBA00022448"/>
    </source>
</evidence>
<keyword evidence="18" id="KW-0675">Receptor</keyword>
<dbReference type="InterPro" id="IPR036942">
    <property type="entry name" value="Beta-barrel_TonB_sf"/>
</dbReference>
<dbReference type="PANTHER" id="PTHR32552">
    <property type="entry name" value="FERRICHROME IRON RECEPTOR-RELATED"/>
    <property type="match status" value="1"/>
</dbReference>
<dbReference type="RefSeq" id="WP_342629206.1">
    <property type="nucleotide sequence ID" value="NZ_CP152276.1"/>
</dbReference>
<evidence type="ECO:0000256" key="13">
    <source>
        <dbReference type="RuleBase" id="RU003357"/>
    </source>
</evidence>
<accession>A0ABZ3D7U3</accession>
<dbReference type="InterPro" id="IPR039426">
    <property type="entry name" value="TonB-dep_rcpt-like"/>
</dbReference>
<dbReference type="EMBL" id="CP152276">
    <property type="protein sequence ID" value="XAE43849.1"/>
    <property type="molecule type" value="Genomic_DNA"/>
</dbReference>
<keyword evidence="3 12" id="KW-1134">Transmembrane beta strand</keyword>
<evidence type="ECO:0000256" key="3">
    <source>
        <dbReference type="ARBA" id="ARBA00022452"/>
    </source>
</evidence>
<keyword evidence="11 12" id="KW-0998">Cell outer membrane</keyword>
<dbReference type="Proteomes" id="UP001449795">
    <property type="component" value="Chromosome"/>
</dbReference>
<dbReference type="Gene3D" id="2.40.170.20">
    <property type="entry name" value="TonB-dependent receptor, beta-barrel domain"/>
    <property type="match status" value="1"/>
</dbReference>
<dbReference type="PANTHER" id="PTHR32552:SF68">
    <property type="entry name" value="FERRICHROME OUTER MEMBRANE TRANSPORTER_PHAGE RECEPTOR"/>
    <property type="match status" value="1"/>
</dbReference>
<feature type="domain" description="TonB-dependent receptor-like beta-barrel" evidence="16">
    <location>
        <begin position="320"/>
        <end position="735"/>
    </location>
</feature>
<comment type="subcellular location">
    <subcellularLocation>
        <location evidence="1 12">Cell outer membrane</location>
        <topology evidence="1 12">Multi-pass membrane protein</topology>
    </subcellularLocation>
</comment>
<keyword evidence="2 12" id="KW-0813">Transport</keyword>
<keyword evidence="6 15" id="KW-0732">Signal</keyword>
<reference evidence="18 19" key="1">
    <citation type="submission" date="2024-04" db="EMBL/GenBank/DDBJ databases">
        <title>Complete genome sequence of Nguyenibacter vanlangesis HBCM-1154, a strain capable of nitrogen fixation, IAA production, and phosphorus solubilization isolated from sugarcane soil.</title>
        <authorList>
            <person name="MY HANH P."/>
        </authorList>
    </citation>
    <scope>NUCLEOTIDE SEQUENCE [LARGE SCALE GENOMIC DNA]</scope>
    <source>
        <strain evidence="18 19">HBCM 1154</strain>
    </source>
</reference>
<keyword evidence="9 13" id="KW-0798">TonB box</keyword>
<sequence length="773" mass="84249">MNRLVVSGHRAASRTIGRRACGLASTSLICAGMIFNAATALAARAGQDDGQVQPAQAESAARQKSQARRTAIQAGQRPEQIESIGHQLVNSAAYQAPSKAPLAAFQPTSVISQHFIQNNAPPSANYDTIAAISPSVTAISTNGPGLSESQGLSIRGFQDGQYNVLLDGIPFADTNNFTHHSTNYFMAHDLGDMSVDRGPGDASTIGYATFGGTISVTTKNPLDRATAEAYGSVGSWSTNNYGGEFDSGRLKSLNGGAFFVDMEALDSNGYLTYADQHRANFMGKWVQPVGRSTTLTVMAMHNRIVQDVPPGVSLKEIATYGPNYGLSNNPHAQNYQNINVDHIQTDMEYIGLNFDLGAGWLLNNKVYTYAYVHHGDNAGDVNGNLSSTLAYSKTYYSPAGDDIPGQRMHNDYRAWGDTFDLSRGFGIVNAHLGLWIEHQSNGRQQYEVDWTQGGALNPPTIKANGEPAALDRFMHDQNLSMQPYLQLAIHALPNLTINPGFKYNILNRDIEAPVNQKTGAPLNYSQSYSAPMPSINVHYMASPNWSAYLQVARGFLAPDLAYFYVGDPSKNQVSPENTMNYQIGTAWQSRRFTLSGDVYYIDFDNLVASRTIGQNTEYFNQGGVNYYGAEAEGSIFLGRGFTLFANGSINQAKLKKTDQWVANAPEATMAGGLIYEHDGVYASLIEKWVGSRYGDTNQRQGMDPFSQLDFSLAYTFPKTNGWVPPVKVRMNVSNLLNSHKIVYFFGYAADKTPLFNTQAGRGIFLSLSVPVGL</sequence>
<evidence type="ECO:0000256" key="11">
    <source>
        <dbReference type="ARBA" id="ARBA00023237"/>
    </source>
</evidence>
<dbReference type="SUPFAM" id="SSF56935">
    <property type="entry name" value="Porins"/>
    <property type="match status" value="1"/>
</dbReference>
<dbReference type="PROSITE" id="PS52016">
    <property type="entry name" value="TONB_DEPENDENT_REC_3"/>
    <property type="match status" value="1"/>
</dbReference>
<evidence type="ECO:0000256" key="8">
    <source>
        <dbReference type="ARBA" id="ARBA00023065"/>
    </source>
</evidence>
<feature type="chain" id="PRO_5046724659" evidence="15">
    <location>
        <begin position="43"/>
        <end position="773"/>
    </location>
</feature>